<evidence type="ECO:0000259" key="3">
    <source>
        <dbReference type="Pfam" id="PF08336"/>
    </source>
</evidence>
<dbReference type="Proteomes" id="UP000095300">
    <property type="component" value="Unassembled WGS sequence"/>
</dbReference>
<dbReference type="GO" id="GO:0005783">
    <property type="term" value="C:endoplasmic reticulum"/>
    <property type="evidence" value="ECO:0007669"/>
    <property type="project" value="InterPro"/>
</dbReference>
<feature type="compositionally biased region" description="Polar residues" evidence="1">
    <location>
        <begin position="209"/>
        <end position="225"/>
    </location>
</feature>
<organism evidence="4 5">
    <name type="scientific">Stomoxys calcitrans</name>
    <name type="common">Stable fly</name>
    <name type="synonym">Conops calcitrans</name>
    <dbReference type="NCBI Taxonomy" id="35570"/>
    <lineage>
        <taxon>Eukaryota</taxon>
        <taxon>Metazoa</taxon>
        <taxon>Ecdysozoa</taxon>
        <taxon>Arthropoda</taxon>
        <taxon>Hexapoda</taxon>
        <taxon>Insecta</taxon>
        <taxon>Pterygota</taxon>
        <taxon>Neoptera</taxon>
        <taxon>Endopterygota</taxon>
        <taxon>Diptera</taxon>
        <taxon>Brachycera</taxon>
        <taxon>Muscomorpha</taxon>
        <taxon>Muscoidea</taxon>
        <taxon>Muscidae</taxon>
        <taxon>Stomoxys</taxon>
    </lineage>
</organism>
<dbReference type="Pfam" id="PF08336">
    <property type="entry name" value="P4Ha_N"/>
    <property type="match status" value="1"/>
</dbReference>
<dbReference type="Gene3D" id="2.60.120.620">
    <property type="entry name" value="q2cbj1_9rhob like domain"/>
    <property type="match status" value="1"/>
</dbReference>
<gene>
    <name evidence="4" type="primary">106082713</name>
</gene>
<keyword evidence="5" id="KW-1185">Reference proteome</keyword>
<evidence type="ECO:0000313" key="5">
    <source>
        <dbReference type="Proteomes" id="UP000095300"/>
    </source>
</evidence>
<dbReference type="AlphaFoldDB" id="A0A1I8P0L1"/>
<protein>
    <recommendedName>
        <fullName evidence="3">Prolyl 4-hydroxylase N-terminal domain-containing protein</fullName>
    </recommendedName>
</protein>
<name>A0A1I8P0L1_STOCA</name>
<accession>A0A1I8P0L1</accession>
<feature type="chain" id="PRO_5009325829" description="Prolyl 4-hydroxylase N-terminal domain-containing protein" evidence="2">
    <location>
        <begin position="25"/>
        <end position="558"/>
    </location>
</feature>
<dbReference type="VEuPathDB" id="VectorBase:SCAU003770"/>
<evidence type="ECO:0000313" key="4">
    <source>
        <dbReference type="EnsemblMetazoa" id="SCAU003770-PA"/>
    </source>
</evidence>
<dbReference type="InterPro" id="IPR013547">
    <property type="entry name" value="P4H_N"/>
</dbReference>
<dbReference type="GO" id="GO:0004656">
    <property type="term" value="F:procollagen-proline 4-dioxygenase activity"/>
    <property type="evidence" value="ECO:0007669"/>
    <property type="project" value="InterPro"/>
</dbReference>
<feature type="region of interest" description="Disordered" evidence="1">
    <location>
        <begin position="207"/>
        <end position="242"/>
    </location>
</feature>
<dbReference type="Gene3D" id="1.25.40.10">
    <property type="entry name" value="Tetratricopeptide repeat domain"/>
    <property type="match status" value="1"/>
</dbReference>
<feature type="signal peptide" evidence="2">
    <location>
        <begin position="1"/>
        <end position="24"/>
    </location>
</feature>
<dbReference type="InterPro" id="IPR011990">
    <property type="entry name" value="TPR-like_helical_dom_sf"/>
</dbReference>
<dbReference type="STRING" id="35570.A0A1I8P0L1"/>
<evidence type="ECO:0000256" key="1">
    <source>
        <dbReference type="SAM" id="MobiDB-lite"/>
    </source>
</evidence>
<feature type="domain" description="Prolyl 4-hydroxylase N-terminal" evidence="3">
    <location>
        <begin position="34"/>
        <end position="165"/>
    </location>
</feature>
<keyword evidence="2" id="KW-0732">Signal</keyword>
<dbReference type="EnsemblMetazoa" id="SCAU003770-RA">
    <property type="protein sequence ID" value="SCAU003770-PA"/>
    <property type="gene ID" value="SCAU003770"/>
</dbReference>
<dbReference type="Gene3D" id="6.10.140.1460">
    <property type="match status" value="1"/>
</dbReference>
<dbReference type="OrthoDB" id="7882996at2759"/>
<proteinExistence type="predicted"/>
<sequence>MRFAFKITAMLAFLLCFCMGNVKGELIATANANDDLLEMLHTEKVLIDGLRHYIDTQQEKLNVLKSKTKDIQKLYDEIGDNREGYLNNPINTVTLLKRITSDWKGMTDYAEEYLDTEELTKNITKTQELVFPTEDDYESSLVSLLRIQDMFKLEPQRLSVGEVNGIKLGSEMSWSDCLEIGLKSMKNGYHAYAKYWMETALEKIPNAGGHQQQKQVKAKNASQPLEEQDEDNQSSSAGADNKDEYNIKARMEVFRALINVEYKAGNLHKALAIGNEMLEINPQQKNVLKAIKQIKDDIKKSTSSMKQKAESKQAKKTAIQKTDEELMIEEICREATNSQQTKQIHNAQMVSSVSASTPTTPTLPQCSLMTNNLKWLMLQPLKVEILSVDPFIVIYHQTLHSKQMEQLKEFIVEKDDDAVKEGTLQLTKIGEKKMRQINEKLHFVTGHGREAFQGLRWQWNRYNFEQMMEVDMTTVSSVYRQAGMLFNLQQPLLGGSVIFPQLQLSINLPQGSLLYWSTLNEFAAQDYRSKYHICPVIGGSQITATTYIKAQQQRQQQQ</sequence>
<reference evidence="4" key="1">
    <citation type="submission" date="2020-05" db="UniProtKB">
        <authorList>
            <consortium name="EnsemblMetazoa"/>
        </authorList>
    </citation>
    <scope>IDENTIFICATION</scope>
    <source>
        <strain evidence="4">USDA</strain>
    </source>
</reference>
<evidence type="ECO:0000256" key="2">
    <source>
        <dbReference type="SAM" id="SignalP"/>
    </source>
</evidence>